<dbReference type="Gene3D" id="3.40.30.10">
    <property type="entry name" value="Glutaredoxin"/>
    <property type="match status" value="1"/>
</dbReference>
<proteinExistence type="predicted"/>
<dbReference type="Proteomes" id="UP000033423">
    <property type="component" value="Unassembled WGS sequence"/>
</dbReference>
<dbReference type="PANTHER" id="PTHR42852:SF13">
    <property type="entry name" value="PROTEIN DIPZ"/>
    <property type="match status" value="1"/>
</dbReference>
<evidence type="ECO:0000259" key="2">
    <source>
        <dbReference type="PROSITE" id="PS51352"/>
    </source>
</evidence>
<sequence>MKIIPIILLVLLKMSTLCHGANVGDNAPDFRAVTLKGNSISYGSQLKDKKPVYLVFWATWCPNCKRELPHVEKLFEKFGDKISFIAVNVAINESLSSVEKYVATMNLTLPVVYDEDKKIMKAYGVVGTPTTIILSRDGKIKYRDVNTPDDVTGYLDKLR</sequence>
<dbReference type="PROSITE" id="PS51352">
    <property type="entry name" value="THIOREDOXIN_2"/>
    <property type="match status" value="1"/>
</dbReference>
<keyword evidence="1" id="KW-0732">Signal</keyword>
<feature type="domain" description="Thioredoxin" evidence="2">
    <location>
        <begin position="21"/>
        <end position="159"/>
    </location>
</feature>
<dbReference type="EMBL" id="LACI01000454">
    <property type="protein sequence ID" value="KJU86796.1"/>
    <property type="molecule type" value="Genomic_DNA"/>
</dbReference>
<dbReference type="InterPro" id="IPR050553">
    <property type="entry name" value="Thioredoxin_ResA/DsbE_sf"/>
</dbReference>
<dbReference type="PATRIC" id="fig|29290.4.peg.1337"/>
<dbReference type="PANTHER" id="PTHR42852">
    <property type="entry name" value="THIOL:DISULFIDE INTERCHANGE PROTEIN DSBE"/>
    <property type="match status" value="1"/>
</dbReference>
<evidence type="ECO:0000313" key="3">
    <source>
        <dbReference type="EMBL" id="KJU86796.1"/>
    </source>
</evidence>
<dbReference type="SUPFAM" id="SSF52833">
    <property type="entry name" value="Thioredoxin-like"/>
    <property type="match status" value="1"/>
</dbReference>
<protein>
    <submittedName>
        <fullName evidence="3">Thioredoxin family protein</fullName>
    </submittedName>
</protein>
<dbReference type="InterPro" id="IPR013740">
    <property type="entry name" value="Redoxin"/>
</dbReference>
<evidence type="ECO:0000313" key="4">
    <source>
        <dbReference type="Proteomes" id="UP000033423"/>
    </source>
</evidence>
<name>A0A0F3GY19_9BACT</name>
<feature type="chain" id="PRO_5002461268" evidence="1">
    <location>
        <begin position="21"/>
        <end position="159"/>
    </location>
</feature>
<comment type="caution">
    <text evidence="3">The sequence shown here is derived from an EMBL/GenBank/DDBJ whole genome shotgun (WGS) entry which is preliminary data.</text>
</comment>
<feature type="signal peptide" evidence="1">
    <location>
        <begin position="1"/>
        <end position="20"/>
    </location>
</feature>
<reference evidence="3 4" key="1">
    <citation type="submission" date="2015-02" db="EMBL/GenBank/DDBJ databases">
        <title>Single-cell genomics of uncultivated deep-branching MTB reveals a conserved set of magnetosome genes.</title>
        <authorList>
            <person name="Kolinko S."/>
            <person name="Richter M."/>
            <person name="Glockner F.O."/>
            <person name="Brachmann A."/>
            <person name="Schuler D."/>
        </authorList>
    </citation>
    <scope>NUCLEOTIDE SEQUENCE [LARGE SCALE GENOMIC DNA]</scope>
    <source>
        <strain evidence="3">TM-1</strain>
    </source>
</reference>
<dbReference type="InterPro" id="IPR036249">
    <property type="entry name" value="Thioredoxin-like_sf"/>
</dbReference>
<dbReference type="Pfam" id="PF08534">
    <property type="entry name" value="Redoxin"/>
    <property type="match status" value="1"/>
</dbReference>
<dbReference type="InterPro" id="IPR013766">
    <property type="entry name" value="Thioredoxin_domain"/>
</dbReference>
<dbReference type="GO" id="GO:0016491">
    <property type="term" value="F:oxidoreductase activity"/>
    <property type="evidence" value="ECO:0007669"/>
    <property type="project" value="InterPro"/>
</dbReference>
<dbReference type="CDD" id="cd02966">
    <property type="entry name" value="TlpA_like_family"/>
    <property type="match status" value="1"/>
</dbReference>
<accession>A0A0F3GY19</accession>
<evidence type="ECO:0000256" key="1">
    <source>
        <dbReference type="SAM" id="SignalP"/>
    </source>
</evidence>
<gene>
    <name evidence="3" type="ORF">MBAV_001015</name>
</gene>
<keyword evidence="4" id="KW-1185">Reference proteome</keyword>
<dbReference type="AlphaFoldDB" id="A0A0F3GY19"/>
<organism evidence="3 4">
    <name type="scientific">Candidatus Magnetobacterium bavaricum</name>
    <dbReference type="NCBI Taxonomy" id="29290"/>
    <lineage>
        <taxon>Bacteria</taxon>
        <taxon>Pseudomonadati</taxon>
        <taxon>Nitrospirota</taxon>
        <taxon>Thermodesulfovibrionia</taxon>
        <taxon>Thermodesulfovibrionales</taxon>
        <taxon>Candidatus Magnetobacteriaceae</taxon>
        <taxon>Candidatus Magnetobacterium</taxon>
    </lineage>
</organism>